<keyword evidence="4" id="KW-1185">Reference proteome</keyword>
<dbReference type="Proteomes" id="UP001642409">
    <property type="component" value="Unassembled WGS sequence"/>
</dbReference>
<protein>
    <submittedName>
        <fullName evidence="3">Hypothetical_protein</fullName>
    </submittedName>
</protein>
<dbReference type="EMBL" id="CAXDID020000201">
    <property type="protein sequence ID" value="CAL6054290.1"/>
    <property type="molecule type" value="Genomic_DNA"/>
</dbReference>
<keyword evidence="1" id="KW-0812">Transmembrane</keyword>
<proteinExistence type="predicted"/>
<organism evidence="2">
    <name type="scientific">Hexamita inflata</name>
    <dbReference type="NCBI Taxonomy" id="28002"/>
    <lineage>
        <taxon>Eukaryota</taxon>
        <taxon>Metamonada</taxon>
        <taxon>Diplomonadida</taxon>
        <taxon>Hexamitidae</taxon>
        <taxon>Hexamitinae</taxon>
        <taxon>Hexamita</taxon>
    </lineage>
</organism>
<name>A0AA86TBR5_9EUKA</name>
<accession>A0AA86TBR5</accession>
<evidence type="ECO:0000313" key="2">
    <source>
        <dbReference type="EMBL" id="CAI9913481.1"/>
    </source>
</evidence>
<dbReference type="EMBL" id="CATOUU010000025">
    <property type="protein sequence ID" value="CAI9913481.1"/>
    <property type="molecule type" value="Genomic_DNA"/>
</dbReference>
<keyword evidence="1" id="KW-0472">Membrane</keyword>
<evidence type="ECO:0000313" key="4">
    <source>
        <dbReference type="Proteomes" id="UP001642409"/>
    </source>
</evidence>
<keyword evidence="1" id="KW-1133">Transmembrane helix</keyword>
<comment type="caution">
    <text evidence="2">The sequence shown here is derived from an EMBL/GenBank/DDBJ whole genome shotgun (WGS) entry which is preliminary data.</text>
</comment>
<feature type="transmembrane region" description="Helical" evidence="1">
    <location>
        <begin position="91"/>
        <end position="110"/>
    </location>
</feature>
<dbReference type="AlphaFoldDB" id="A0AA86TBR5"/>
<reference evidence="3 4" key="2">
    <citation type="submission" date="2024-07" db="EMBL/GenBank/DDBJ databases">
        <authorList>
            <person name="Akdeniz Z."/>
        </authorList>
    </citation>
    <scope>NUCLEOTIDE SEQUENCE [LARGE SCALE GENOMIC DNA]</scope>
</reference>
<reference evidence="2" key="1">
    <citation type="submission" date="2023-06" db="EMBL/GenBank/DDBJ databases">
        <authorList>
            <person name="Kurt Z."/>
        </authorList>
    </citation>
    <scope>NUCLEOTIDE SEQUENCE</scope>
</reference>
<sequence length="145" mass="16715">MPIQRNNLSCKPKEITSKKELRSENQFLKRKLANQVKLVRQRLSEGPTGSLLSGRTWRAEPILKVETLACESLYFAFKSLIEVCLCRLEEVGYIFYIIFYYILIIGQQFSGHYMASLFPISLYIQGVQLSTQFNTLLFSSLAIFS</sequence>
<gene>
    <name evidence="2" type="ORF">HINF_LOCUS1126</name>
    <name evidence="3" type="ORF">HINF_LOCUS45997</name>
</gene>
<evidence type="ECO:0000313" key="3">
    <source>
        <dbReference type="EMBL" id="CAL6054290.1"/>
    </source>
</evidence>
<evidence type="ECO:0000256" key="1">
    <source>
        <dbReference type="SAM" id="Phobius"/>
    </source>
</evidence>